<dbReference type="EMBL" id="CAJOBB010021061">
    <property type="protein sequence ID" value="CAF4372905.1"/>
    <property type="molecule type" value="Genomic_DNA"/>
</dbReference>
<evidence type="ECO:0000313" key="9">
    <source>
        <dbReference type="Proteomes" id="UP000663868"/>
    </source>
</evidence>
<dbReference type="SUPFAM" id="SSF103473">
    <property type="entry name" value="MFS general substrate transporter"/>
    <property type="match status" value="1"/>
</dbReference>
<evidence type="ECO:0000256" key="4">
    <source>
        <dbReference type="ARBA" id="ARBA00022847"/>
    </source>
</evidence>
<evidence type="ECO:0000256" key="3">
    <source>
        <dbReference type="ARBA" id="ARBA00022692"/>
    </source>
</evidence>
<gene>
    <name evidence="8" type="ORF">KXQ929_LOCUS49463</name>
</gene>
<keyword evidence="4" id="KW-0769">Symport</keyword>
<accession>A0A820MJ43</accession>
<evidence type="ECO:0000256" key="2">
    <source>
        <dbReference type="ARBA" id="ARBA00022448"/>
    </source>
</evidence>
<dbReference type="FunFam" id="1.20.1250.20:FF:000003">
    <property type="entry name" value="Solute carrier family 17 member 3"/>
    <property type="match status" value="1"/>
</dbReference>
<feature type="transmembrane region" description="Helical" evidence="7">
    <location>
        <begin position="106"/>
        <end position="126"/>
    </location>
</feature>
<evidence type="ECO:0000313" key="8">
    <source>
        <dbReference type="EMBL" id="CAF4372905.1"/>
    </source>
</evidence>
<comment type="subcellular location">
    <subcellularLocation>
        <location evidence="1">Membrane</location>
        <topology evidence="1">Multi-pass membrane protein</topology>
    </subcellularLocation>
</comment>
<dbReference type="GO" id="GO:0015293">
    <property type="term" value="F:symporter activity"/>
    <property type="evidence" value="ECO:0007669"/>
    <property type="project" value="UniProtKB-KW"/>
</dbReference>
<feature type="transmembrane region" description="Helical" evidence="7">
    <location>
        <begin position="138"/>
        <end position="155"/>
    </location>
</feature>
<dbReference type="Gene3D" id="1.20.1250.20">
    <property type="entry name" value="MFS general substrate transporter like domains"/>
    <property type="match status" value="1"/>
</dbReference>
<dbReference type="AlphaFoldDB" id="A0A820MJ43"/>
<sequence>YLIKTFDADPTNLSFTAFPYVMNCLSGVAAGHFADSLIQNRWSVLSVRRLMTAIGLLGPGLFMLLFISVDNLLLAVVFISISMGLSACNSAGHLSNHADIAPNHAGITFAISNTLATIPGILAGPVTAELVVASHGRWFPVFILASGVNFVGAIIY</sequence>
<feature type="non-terminal residue" evidence="8">
    <location>
        <position position="156"/>
    </location>
</feature>
<keyword evidence="5 7" id="KW-1133">Transmembrane helix</keyword>
<evidence type="ECO:0000256" key="1">
    <source>
        <dbReference type="ARBA" id="ARBA00004141"/>
    </source>
</evidence>
<protein>
    <submittedName>
        <fullName evidence="8">Uncharacterized protein</fullName>
    </submittedName>
</protein>
<keyword evidence="3 7" id="KW-0812">Transmembrane</keyword>
<organism evidence="8 9">
    <name type="scientific">Adineta steineri</name>
    <dbReference type="NCBI Taxonomy" id="433720"/>
    <lineage>
        <taxon>Eukaryota</taxon>
        <taxon>Metazoa</taxon>
        <taxon>Spiralia</taxon>
        <taxon>Gnathifera</taxon>
        <taxon>Rotifera</taxon>
        <taxon>Eurotatoria</taxon>
        <taxon>Bdelloidea</taxon>
        <taxon>Adinetida</taxon>
        <taxon>Adinetidae</taxon>
        <taxon>Adineta</taxon>
    </lineage>
</organism>
<keyword evidence="6 7" id="KW-0472">Membrane</keyword>
<feature type="non-terminal residue" evidence="8">
    <location>
        <position position="1"/>
    </location>
</feature>
<evidence type="ECO:0000256" key="7">
    <source>
        <dbReference type="SAM" id="Phobius"/>
    </source>
</evidence>
<reference evidence="8" key="1">
    <citation type="submission" date="2021-02" db="EMBL/GenBank/DDBJ databases">
        <authorList>
            <person name="Nowell W R."/>
        </authorList>
    </citation>
    <scope>NUCLEOTIDE SEQUENCE</scope>
</reference>
<dbReference type="PANTHER" id="PTHR11662:SF40">
    <property type="entry name" value="MAJOR FACILITATOR SUPERFAMILY (MFS) PROFILE DOMAIN-CONTAINING PROTEIN"/>
    <property type="match status" value="1"/>
</dbReference>
<feature type="transmembrane region" description="Helical" evidence="7">
    <location>
        <begin position="20"/>
        <end position="38"/>
    </location>
</feature>
<dbReference type="InterPro" id="IPR050382">
    <property type="entry name" value="MFS_Na/Anion_cotransporter"/>
</dbReference>
<proteinExistence type="predicted"/>
<name>A0A820MJ43_9BILA</name>
<feature type="transmembrane region" description="Helical" evidence="7">
    <location>
        <begin position="50"/>
        <end position="67"/>
    </location>
</feature>
<keyword evidence="2" id="KW-0813">Transport</keyword>
<dbReference type="Proteomes" id="UP000663868">
    <property type="component" value="Unassembled WGS sequence"/>
</dbReference>
<dbReference type="PANTHER" id="PTHR11662">
    <property type="entry name" value="SOLUTE CARRIER FAMILY 17"/>
    <property type="match status" value="1"/>
</dbReference>
<dbReference type="GO" id="GO:0016020">
    <property type="term" value="C:membrane"/>
    <property type="evidence" value="ECO:0007669"/>
    <property type="project" value="UniProtKB-SubCell"/>
</dbReference>
<evidence type="ECO:0000256" key="6">
    <source>
        <dbReference type="ARBA" id="ARBA00023136"/>
    </source>
</evidence>
<dbReference type="GO" id="GO:0006820">
    <property type="term" value="P:monoatomic anion transport"/>
    <property type="evidence" value="ECO:0007669"/>
    <property type="project" value="TreeGrafter"/>
</dbReference>
<evidence type="ECO:0000256" key="5">
    <source>
        <dbReference type="ARBA" id="ARBA00022989"/>
    </source>
</evidence>
<comment type="caution">
    <text evidence="8">The sequence shown here is derived from an EMBL/GenBank/DDBJ whole genome shotgun (WGS) entry which is preliminary data.</text>
</comment>
<feature type="transmembrane region" description="Helical" evidence="7">
    <location>
        <begin position="73"/>
        <end position="94"/>
    </location>
</feature>
<dbReference type="InterPro" id="IPR036259">
    <property type="entry name" value="MFS_trans_sf"/>
</dbReference>